<protein>
    <submittedName>
        <fullName evidence="2">WbfB protein</fullName>
    </submittedName>
</protein>
<organism evidence="2 3">
    <name type="scientific">Syntrophus aciditrophicus (strain SB)</name>
    <dbReference type="NCBI Taxonomy" id="56780"/>
    <lineage>
        <taxon>Bacteria</taxon>
        <taxon>Pseudomonadati</taxon>
        <taxon>Thermodesulfobacteriota</taxon>
        <taxon>Syntrophia</taxon>
        <taxon>Syntrophales</taxon>
        <taxon>Syntrophaceae</taxon>
        <taxon>Syntrophus</taxon>
    </lineage>
</organism>
<sequence>MLRYLNAFLWVCVCWFALWCSAPAQAGDEPFNGPANWGGTGLLETPTARVMPEGKFRVGFSQVDPYRRYYGAVSPLKGLELDGKVTEFLGVTANPNSSPDWEGYGNDKDKSFDLKHQFLAEGKYRPAVALGIMDPHGTRKFPSQYLVMSKQIYPFDFTLGFGNGRYGKNPLPAQGEGFRVEILSDPRSWLEDSQFFGGIEFAPSERFSFILEYSPIRYEKQTGDSAQAKYFQEPVPSKWNIGLRWKPVDWAEIDVSWQRGEQLGVNLSTSFDLGKPLVPIYDHPWREKPEFRSDPLAERLIRALYASGFRDIGIEASGDELRVEAANDRYFYTPAAVEVALRVLAQIVPPEFTTLRLTLTDRGIPLVALTALREDVCLFHQEKLTANQLYALSDGLKTDINETLAAEKHYRRYFDYGLKPEFQTFLNDPSGFFKYRAGVSGWLSLTPWRGGSFIAGLQGFPLNTVSSSNEPLSKPVRTDNVPYMEKNVSLSMLMAEQIRKFDGEIYGRLSAGMLEVQYGGIDGEIARPFLGGRLMLGLSGSVVKKRDEDDPLKFKEDDWKDTYTTAFVNARLNIPRLESAIDIKYGRFLAGDRGTRITLSRFFNGLELSAWYSWTDTDGFSDSHNRGYHDKGIAVTIPLRLFKGSDSRTVYKYSLSPWTRDVAQDIDHHTSLFDFIGRNTGIYLDKDWRN</sequence>
<dbReference type="AlphaFoldDB" id="Q2LWK9"/>
<dbReference type="Pfam" id="PF06082">
    <property type="entry name" value="YjbH"/>
    <property type="match status" value="1"/>
</dbReference>
<dbReference type="Proteomes" id="UP000001933">
    <property type="component" value="Chromosome"/>
</dbReference>
<dbReference type="eggNOG" id="COG0671">
    <property type="taxonomic scope" value="Bacteria"/>
</dbReference>
<dbReference type="InParanoid" id="Q2LWK9"/>
<gene>
    <name evidence="2" type="ORF">SYN_02690</name>
</gene>
<evidence type="ECO:0000313" key="2">
    <source>
        <dbReference type="EMBL" id="ABC78469.1"/>
    </source>
</evidence>
<proteinExistence type="predicted"/>
<dbReference type="EMBL" id="CP000252">
    <property type="protein sequence ID" value="ABC78469.1"/>
    <property type="molecule type" value="Genomic_DNA"/>
</dbReference>
<dbReference type="TCDB" id="1.B.14.16.7">
    <property type="family name" value="the outer membrane receptor (omr) family"/>
</dbReference>
<keyword evidence="3" id="KW-1185">Reference proteome</keyword>
<dbReference type="HOGENOM" id="CLU_007558_1_0_7"/>
<dbReference type="InterPro" id="IPR010344">
    <property type="entry name" value="YbjH"/>
</dbReference>
<feature type="chain" id="PRO_5004212342" evidence="1">
    <location>
        <begin position="27"/>
        <end position="690"/>
    </location>
</feature>
<feature type="signal peptide" evidence="1">
    <location>
        <begin position="1"/>
        <end position="26"/>
    </location>
</feature>
<dbReference type="FunCoup" id="Q2LWK9">
    <property type="interactions" value="101"/>
</dbReference>
<dbReference type="STRING" id="56780.SYN_02690"/>
<evidence type="ECO:0000313" key="3">
    <source>
        <dbReference type="Proteomes" id="UP000001933"/>
    </source>
</evidence>
<dbReference type="KEGG" id="sat:SYN_02690"/>
<name>Q2LWK9_SYNAS</name>
<accession>Q2LWK9</accession>
<evidence type="ECO:0000256" key="1">
    <source>
        <dbReference type="SAM" id="SignalP"/>
    </source>
</evidence>
<reference evidence="2 3" key="1">
    <citation type="journal article" date="2007" name="Proc. Natl. Acad. Sci. U.S.A.">
        <title>The genome of Syntrophus aciditrophicus: life at the thermodynamic limit of microbial growth.</title>
        <authorList>
            <person name="McInerney M.J."/>
            <person name="Rohlin L."/>
            <person name="Mouttaki H."/>
            <person name="Kim U."/>
            <person name="Krupp R.S."/>
            <person name="Rios-Hernandez L."/>
            <person name="Sieber J."/>
            <person name="Struchtemeyer C.G."/>
            <person name="Bhattacharyya A."/>
            <person name="Campbell J.W."/>
            <person name="Gunsalus R.P."/>
        </authorList>
    </citation>
    <scope>NUCLEOTIDE SEQUENCE [LARGE SCALE GENOMIC DNA]</scope>
    <source>
        <strain evidence="2 3">SB</strain>
    </source>
</reference>
<keyword evidence="1" id="KW-0732">Signal</keyword>